<dbReference type="Pfam" id="PF01189">
    <property type="entry name" value="Methyltr_RsmB-F"/>
    <property type="match status" value="1"/>
</dbReference>
<dbReference type="EMBL" id="NMUH01001694">
    <property type="protein sequence ID" value="MQL94599.1"/>
    <property type="molecule type" value="Genomic_DNA"/>
</dbReference>
<feature type="binding site" evidence="5">
    <location>
        <begin position="66"/>
        <end position="72"/>
    </location>
    <ligand>
        <name>S-adenosyl-L-methionine</name>
        <dbReference type="ChEBI" id="CHEBI:59789"/>
    </ligand>
</feature>
<protein>
    <recommendedName>
        <fullName evidence="6">SAM-dependent MTase RsmB/NOP-type domain-containing protein</fullName>
    </recommendedName>
</protein>
<gene>
    <name evidence="7" type="ORF">Taro_027259</name>
</gene>
<feature type="domain" description="SAM-dependent MTase RsmB/NOP-type" evidence="6">
    <location>
        <begin position="1"/>
        <end position="127"/>
    </location>
</feature>
<dbReference type="GO" id="GO:0001510">
    <property type="term" value="P:RNA methylation"/>
    <property type="evidence" value="ECO:0007669"/>
    <property type="project" value="InterPro"/>
</dbReference>
<dbReference type="InterPro" id="IPR029063">
    <property type="entry name" value="SAM-dependent_MTases_sf"/>
</dbReference>
<dbReference type="SUPFAM" id="SSF53335">
    <property type="entry name" value="S-adenosyl-L-methionine-dependent methyltransferases"/>
    <property type="match status" value="1"/>
</dbReference>
<dbReference type="GO" id="GO:0003723">
    <property type="term" value="F:RNA binding"/>
    <property type="evidence" value="ECO:0007669"/>
    <property type="project" value="UniProtKB-UniRule"/>
</dbReference>
<dbReference type="PROSITE" id="PS51686">
    <property type="entry name" value="SAM_MT_RSMB_NOP"/>
    <property type="match status" value="1"/>
</dbReference>
<keyword evidence="2 5" id="KW-0808">Transferase</keyword>
<keyword evidence="1 5" id="KW-0489">Methyltransferase</keyword>
<feature type="binding site" evidence="5">
    <location>
        <position position="117"/>
    </location>
    <ligand>
        <name>S-adenosyl-L-methionine</name>
        <dbReference type="ChEBI" id="CHEBI:59789"/>
    </ligand>
</feature>
<dbReference type="AlphaFoldDB" id="A0A843VTT1"/>
<dbReference type="Gene3D" id="3.40.50.150">
    <property type="entry name" value="Vaccinia Virus protein VP39"/>
    <property type="match status" value="1"/>
</dbReference>
<reference evidence="7" key="1">
    <citation type="submission" date="2017-07" db="EMBL/GenBank/DDBJ databases">
        <title>Taro Niue Genome Assembly and Annotation.</title>
        <authorList>
            <person name="Atibalentja N."/>
            <person name="Keating K."/>
            <person name="Fields C.J."/>
        </authorList>
    </citation>
    <scope>NUCLEOTIDE SEQUENCE</scope>
    <source>
        <strain evidence="7">Niue_2</strain>
        <tissue evidence="7">Leaf</tissue>
    </source>
</reference>
<feature type="binding site" evidence="5">
    <location>
        <position position="90"/>
    </location>
    <ligand>
        <name>S-adenosyl-L-methionine</name>
        <dbReference type="ChEBI" id="CHEBI:59789"/>
    </ligand>
</feature>
<evidence type="ECO:0000259" key="6">
    <source>
        <dbReference type="PROSITE" id="PS51686"/>
    </source>
</evidence>
<dbReference type="PANTHER" id="PTHR22807">
    <property type="entry name" value="NOP2 YEAST -RELATED NOL1/NOP2/FMU SUN DOMAIN-CONTAINING"/>
    <property type="match status" value="1"/>
</dbReference>
<comment type="caution">
    <text evidence="7">The sequence shown here is derived from an EMBL/GenBank/DDBJ whole genome shotgun (WGS) entry which is preliminary data.</text>
</comment>
<evidence type="ECO:0000256" key="3">
    <source>
        <dbReference type="ARBA" id="ARBA00022691"/>
    </source>
</evidence>
<evidence type="ECO:0000256" key="5">
    <source>
        <dbReference type="PROSITE-ProRule" id="PRU01023"/>
    </source>
</evidence>
<proteinExistence type="inferred from homology"/>
<keyword evidence="3 5" id="KW-0949">S-adenosyl-L-methionine</keyword>
<evidence type="ECO:0000313" key="8">
    <source>
        <dbReference type="Proteomes" id="UP000652761"/>
    </source>
</evidence>
<evidence type="ECO:0000313" key="7">
    <source>
        <dbReference type="EMBL" id="MQL94599.1"/>
    </source>
</evidence>
<evidence type="ECO:0000256" key="2">
    <source>
        <dbReference type="ARBA" id="ARBA00022679"/>
    </source>
</evidence>
<dbReference type="GO" id="GO:0008173">
    <property type="term" value="F:RNA methyltransferase activity"/>
    <property type="evidence" value="ECO:0007669"/>
    <property type="project" value="InterPro"/>
</dbReference>
<keyword evidence="8" id="KW-1185">Reference proteome</keyword>
<dbReference type="PANTHER" id="PTHR22807:SF34">
    <property type="entry name" value="TRNA (CYTOSINE(72)-C(5))-METHYLTRANSFERASE NSUN6"/>
    <property type="match status" value="1"/>
</dbReference>
<dbReference type="InterPro" id="IPR023267">
    <property type="entry name" value="RCMT"/>
</dbReference>
<dbReference type="Proteomes" id="UP000652761">
    <property type="component" value="Unassembled WGS sequence"/>
</dbReference>
<dbReference type="OrthoDB" id="260824at2759"/>
<sequence length="127" mass="14282">MSVKTEQEELDDPPIGAKIPIIIKEMFLFSLLVDVLEGEIFLQNLPSIIAAHILDPHEGERILDMCAAPGGKTTAIAALMRDKGEVIALDRSHNKDCNSNRKVPELLFSNRKNTNIDWRKIYTKLEV</sequence>
<name>A0A843VTT1_COLES</name>
<comment type="similarity">
    <text evidence="5">Belongs to the class I-like SAM-binding methyltransferase superfamily. RsmB/NOP family.</text>
</comment>
<evidence type="ECO:0000256" key="4">
    <source>
        <dbReference type="ARBA" id="ARBA00022884"/>
    </source>
</evidence>
<dbReference type="InterPro" id="IPR049560">
    <property type="entry name" value="MeTrfase_RsmB-F_NOP2_cat"/>
</dbReference>
<comment type="caution">
    <text evidence="5">Lacks conserved residue(s) required for the propagation of feature annotation.</text>
</comment>
<evidence type="ECO:0000256" key="1">
    <source>
        <dbReference type="ARBA" id="ARBA00022603"/>
    </source>
</evidence>
<keyword evidence="4 5" id="KW-0694">RNA-binding</keyword>
<organism evidence="7 8">
    <name type="scientific">Colocasia esculenta</name>
    <name type="common">Wild taro</name>
    <name type="synonym">Arum esculentum</name>
    <dbReference type="NCBI Taxonomy" id="4460"/>
    <lineage>
        <taxon>Eukaryota</taxon>
        <taxon>Viridiplantae</taxon>
        <taxon>Streptophyta</taxon>
        <taxon>Embryophyta</taxon>
        <taxon>Tracheophyta</taxon>
        <taxon>Spermatophyta</taxon>
        <taxon>Magnoliopsida</taxon>
        <taxon>Liliopsida</taxon>
        <taxon>Araceae</taxon>
        <taxon>Aroideae</taxon>
        <taxon>Colocasieae</taxon>
        <taxon>Colocasia</taxon>
    </lineage>
</organism>
<accession>A0A843VTT1</accession>
<dbReference type="InterPro" id="IPR001678">
    <property type="entry name" value="MeTrfase_RsmB-F_NOP2_dom"/>
</dbReference>